<gene>
    <name evidence="1" type="ORF">KIN20_036621</name>
</gene>
<name>A0AAD5WLT3_PARTN</name>
<comment type="caution">
    <text evidence="1">The sequence shown here is derived from an EMBL/GenBank/DDBJ whole genome shotgun (WGS) entry which is preliminary data.</text>
</comment>
<dbReference type="AlphaFoldDB" id="A0AAD5WLT3"/>
<evidence type="ECO:0000313" key="1">
    <source>
        <dbReference type="EMBL" id="KAJ1374033.1"/>
    </source>
</evidence>
<accession>A0AAD5WLT3</accession>
<dbReference type="EMBL" id="JAHQIW010007378">
    <property type="protein sequence ID" value="KAJ1374033.1"/>
    <property type="molecule type" value="Genomic_DNA"/>
</dbReference>
<protein>
    <submittedName>
        <fullName evidence="1">Uncharacterized protein</fullName>
    </submittedName>
</protein>
<organism evidence="1 2">
    <name type="scientific">Parelaphostrongylus tenuis</name>
    <name type="common">Meningeal worm</name>
    <dbReference type="NCBI Taxonomy" id="148309"/>
    <lineage>
        <taxon>Eukaryota</taxon>
        <taxon>Metazoa</taxon>
        <taxon>Ecdysozoa</taxon>
        <taxon>Nematoda</taxon>
        <taxon>Chromadorea</taxon>
        <taxon>Rhabditida</taxon>
        <taxon>Rhabditina</taxon>
        <taxon>Rhabditomorpha</taxon>
        <taxon>Strongyloidea</taxon>
        <taxon>Metastrongylidae</taxon>
        <taxon>Parelaphostrongylus</taxon>
    </lineage>
</organism>
<dbReference type="Proteomes" id="UP001196413">
    <property type="component" value="Unassembled WGS sequence"/>
</dbReference>
<keyword evidence="2" id="KW-1185">Reference proteome</keyword>
<evidence type="ECO:0000313" key="2">
    <source>
        <dbReference type="Proteomes" id="UP001196413"/>
    </source>
</evidence>
<proteinExistence type="predicted"/>
<reference evidence="1" key="1">
    <citation type="submission" date="2021-06" db="EMBL/GenBank/DDBJ databases">
        <title>Parelaphostrongylus tenuis whole genome reference sequence.</title>
        <authorList>
            <person name="Garwood T.J."/>
            <person name="Larsen P.A."/>
            <person name="Fountain-Jones N.M."/>
            <person name="Garbe J.R."/>
            <person name="Macchietto M.G."/>
            <person name="Kania S.A."/>
            <person name="Gerhold R.W."/>
            <person name="Richards J.E."/>
            <person name="Wolf T.M."/>
        </authorList>
    </citation>
    <scope>NUCLEOTIDE SEQUENCE</scope>
    <source>
        <strain evidence="1">MNPRO001-30</strain>
        <tissue evidence="1">Meninges</tissue>
    </source>
</reference>
<sequence>MDATRPSRVGFDPRVDRIRSHTVADFDAFRFPPDFIVYSAVQLSDGRHTSDRVGFDPRVDRICSHTVAAFDAFRFSPDFILLRCAVVGWTPHVRRESGSIRVLSAFAHIRLPLSTPSVFHPDFIVYSAVPLSDGRHTSNKSRVRSRVDRIRSHTVAAFDALRFSSPILIVYSAVAVVGRTPHVRQESGSIPVLIAFAHIPLPLSTPSVLRLDLSSTPLCRCRMDATRPTRVGFDPRVERICSHTVAAFDAFRFCPDFNRLLHCAVVGWTPHVRRESGSIPVLIAFAHIRLPLSTPSVFLPSTPLCRCRMVPHVRRGRVRSAC</sequence>